<sequence length="181" mass="20055">MKFAATAITLFTSTTMLDTLDAATPKTRVFSTTFVKKTCFQVTWLQGAEATVTYNSECRYGDAIAAGLKLVENPENTFTIDTKDNGTMSLYQEYVAKSNTYCEGVVKFGNGDMEKIVYSSRSAWETLQLSVGGIQRLFTPEFLLLLNAAYTGDTSLVLWILEDPNGCLTQVYAVASKWPWV</sequence>
<protein>
    <submittedName>
        <fullName evidence="2">Uncharacterized protein</fullName>
    </submittedName>
</protein>
<dbReference type="EMBL" id="JABANP010000039">
    <property type="protein sequence ID" value="KAF4693943.1"/>
    <property type="molecule type" value="Genomic_DNA"/>
</dbReference>
<organism evidence="2 3">
    <name type="scientific">Perkinsus olseni</name>
    <name type="common">Perkinsus atlanticus</name>
    <dbReference type="NCBI Taxonomy" id="32597"/>
    <lineage>
        <taxon>Eukaryota</taxon>
        <taxon>Sar</taxon>
        <taxon>Alveolata</taxon>
        <taxon>Perkinsozoa</taxon>
        <taxon>Perkinsea</taxon>
        <taxon>Perkinsida</taxon>
        <taxon>Perkinsidae</taxon>
        <taxon>Perkinsus</taxon>
    </lineage>
</organism>
<reference evidence="2 3" key="1">
    <citation type="submission" date="2020-04" db="EMBL/GenBank/DDBJ databases">
        <title>Perkinsus olseni comparative genomics.</title>
        <authorList>
            <person name="Bogema D.R."/>
        </authorList>
    </citation>
    <scope>NUCLEOTIDE SEQUENCE [LARGE SCALE GENOMIC DNA]</scope>
    <source>
        <strain evidence="2">00978-12</strain>
    </source>
</reference>
<evidence type="ECO:0000313" key="2">
    <source>
        <dbReference type="EMBL" id="KAF4693943.1"/>
    </source>
</evidence>
<feature type="signal peptide" evidence="1">
    <location>
        <begin position="1"/>
        <end position="22"/>
    </location>
</feature>
<name>A0A7J6PCN1_PEROL</name>
<proteinExistence type="predicted"/>
<dbReference type="Proteomes" id="UP000541610">
    <property type="component" value="Unassembled WGS sequence"/>
</dbReference>
<accession>A0A7J6PCN1</accession>
<evidence type="ECO:0000313" key="3">
    <source>
        <dbReference type="Proteomes" id="UP000541610"/>
    </source>
</evidence>
<feature type="chain" id="PRO_5029651183" evidence="1">
    <location>
        <begin position="23"/>
        <end position="181"/>
    </location>
</feature>
<keyword evidence="1" id="KW-0732">Signal</keyword>
<comment type="caution">
    <text evidence="2">The sequence shown here is derived from an EMBL/GenBank/DDBJ whole genome shotgun (WGS) entry which is preliminary data.</text>
</comment>
<gene>
    <name evidence="2" type="ORF">FOZ60_009689</name>
</gene>
<dbReference type="AlphaFoldDB" id="A0A7J6PCN1"/>
<evidence type="ECO:0000256" key="1">
    <source>
        <dbReference type="SAM" id="SignalP"/>
    </source>
</evidence>